<dbReference type="eggNOG" id="COG1917">
    <property type="taxonomic scope" value="Bacteria"/>
</dbReference>
<dbReference type="SUPFAM" id="SSF51182">
    <property type="entry name" value="RmlC-like cupins"/>
    <property type="match status" value="1"/>
</dbReference>
<comment type="caution">
    <text evidence="2">The sequence shown here is derived from an EMBL/GenBank/DDBJ whole genome shotgun (WGS) entry which is preliminary data.</text>
</comment>
<dbReference type="Proteomes" id="UP000018227">
    <property type="component" value="Unassembled WGS sequence"/>
</dbReference>
<dbReference type="InterPro" id="IPR013096">
    <property type="entry name" value="Cupin_2"/>
</dbReference>
<keyword evidence="3" id="KW-1185">Reference proteome</keyword>
<dbReference type="OrthoDB" id="2990630at2"/>
<dbReference type="EMBL" id="ACIL03000021">
    <property type="protein sequence ID" value="ESL01554.1"/>
    <property type="molecule type" value="Genomic_DNA"/>
</dbReference>
<protein>
    <submittedName>
        <fullName evidence="2">Cupin domain protein</fullName>
    </submittedName>
</protein>
<dbReference type="HOGENOM" id="CLU_2395502_0_0_9"/>
<proteinExistence type="predicted"/>
<evidence type="ECO:0000313" key="3">
    <source>
        <dbReference type="Proteomes" id="UP000018227"/>
    </source>
</evidence>
<dbReference type="Gene3D" id="2.60.120.10">
    <property type="entry name" value="Jelly Rolls"/>
    <property type="match status" value="1"/>
</dbReference>
<dbReference type="Pfam" id="PF07883">
    <property type="entry name" value="Cupin_2"/>
    <property type="match status" value="1"/>
</dbReference>
<evidence type="ECO:0000259" key="1">
    <source>
        <dbReference type="Pfam" id="PF07883"/>
    </source>
</evidence>
<gene>
    <name evidence="2" type="ORF">GCWU0000282_003113</name>
</gene>
<organism evidence="2 3">
    <name type="scientific">Catonella morbi ATCC 51271</name>
    <dbReference type="NCBI Taxonomy" id="592026"/>
    <lineage>
        <taxon>Bacteria</taxon>
        <taxon>Bacillati</taxon>
        <taxon>Bacillota</taxon>
        <taxon>Clostridia</taxon>
        <taxon>Lachnospirales</taxon>
        <taxon>Lachnospiraceae</taxon>
        <taxon>Catonella</taxon>
    </lineage>
</organism>
<dbReference type="STRING" id="592026.GCWU0000282_003113"/>
<sequence length="108" mass="12326">MKIRLMKNRRRIAMEKHFLDPNTLLGRIVTSKDKYEVVHLSLKAGNEVPEYKNEAEILIFVIEGEILLMTDEAVTLKSLELLEIPANIAHRMIAVKDSQVMAVKIKAV</sequence>
<reference evidence="2 3" key="1">
    <citation type="submission" date="2013-06" db="EMBL/GenBank/DDBJ databases">
        <authorList>
            <person name="Weinstock G."/>
            <person name="Sodergren E."/>
            <person name="Clifton S."/>
            <person name="Fulton L."/>
            <person name="Fulton B."/>
            <person name="Courtney L."/>
            <person name="Fronick C."/>
            <person name="Harrison M."/>
            <person name="Strong C."/>
            <person name="Farmer C."/>
            <person name="Delahaunty K."/>
            <person name="Markovic C."/>
            <person name="Hall O."/>
            <person name="Minx P."/>
            <person name="Tomlinson C."/>
            <person name="Mitreva M."/>
            <person name="Nelson J."/>
            <person name="Hou S."/>
            <person name="Wollam A."/>
            <person name="Pepin K.H."/>
            <person name="Johnson M."/>
            <person name="Bhonagiri V."/>
            <person name="Nash W.E."/>
            <person name="Warren W."/>
            <person name="Chinwalla A."/>
            <person name="Mardis E.R."/>
            <person name="Wilson R.K."/>
        </authorList>
    </citation>
    <scope>NUCLEOTIDE SEQUENCE [LARGE SCALE GENOMIC DNA]</scope>
    <source>
        <strain evidence="2 3">ATCC 51271</strain>
    </source>
</reference>
<evidence type="ECO:0000313" key="2">
    <source>
        <dbReference type="EMBL" id="ESL01554.1"/>
    </source>
</evidence>
<dbReference type="AlphaFoldDB" id="V2XHA8"/>
<accession>V2XHA8</accession>
<feature type="domain" description="Cupin type-2" evidence="1">
    <location>
        <begin position="40"/>
        <end position="102"/>
    </location>
</feature>
<name>V2XHA8_9FIRM</name>
<dbReference type="InterPro" id="IPR011051">
    <property type="entry name" value="RmlC_Cupin_sf"/>
</dbReference>
<dbReference type="InterPro" id="IPR014710">
    <property type="entry name" value="RmlC-like_jellyroll"/>
</dbReference>